<reference evidence="1" key="1">
    <citation type="submission" date="2019-08" db="EMBL/GenBank/DDBJ databases">
        <authorList>
            <person name="Kucharzyk K."/>
            <person name="Murdoch R.W."/>
            <person name="Higgins S."/>
            <person name="Loffler F."/>
        </authorList>
    </citation>
    <scope>NUCLEOTIDE SEQUENCE</scope>
</reference>
<gene>
    <name evidence="1" type="ORF">SDC9_56888</name>
</gene>
<dbReference type="AlphaFoldDB" id="A0A644X354"/>
<organism evidence="1">
    <name type="scientific">bioreactor metagenome</name>
    <dbReference type="NCBI Taxonomy" id="1076179"/>
    <lineage>
        <taxon>unclassified sequences</taxon>
        <taxon>metagenomes</taxon>
        <taxon>ecological metagenomes</taxon>
    </lineage>
</organism>
<evidence type="ECO:0000313" key="1">
    <source>
        <dbReference type="EMBL" id="MPM10556.1"/>
    </source>
</evidence>
<accession>A0A644X354</accession>
<comment type="caution">
    <text evidence="1">The sequence shown here is derived from an EMBL/GenBank/DDBJ whole genome shotgun (WGS) entry which is preliminary data.</text>
</comment>
<name>A0A644X354_9ZZZZ</name>
<dbReference type="EMBL" id="VSSQ01001709">
    <property type="protein sequence ID" value="MPM10556.1"/>
    <property type="molecule type" value="Genomic_DNA"/>
</dbReference>
<sequence>MKKLVINLIKLRDFGNKQVTMHLYKFVTVLFMLTFAVQVEGQSTTVFYDNFNRSTANLFEGGEPVITWTPVTTNGAGTLTTYNNVFRIMSGIGTANTGSPGRTYMTGPLSSYHPAFNNALTENTGDITWTFNVRNFKTQLNEFALGNDNYGTAVVLAANNADLLAEGTHGYALVFLQISTTNRPNPRLVRFTNGLGANANFTNIVGPDATFYSANHYLSYKVVYSPVDDSWKLFYRFDGLTTVPATPGASFKDPAVEDEATGYYTQLGTSVVDNTYTDLEMAVCGFFYNHGNTATSANSVQQFDNFKVEVAAEAQSIDATLSDLQVSLDGTNFETLTMFNSTTKTYQYYLTKGHAIPTVSATKNDPAASDPIIVQATNLNGTQAERTATVTVTAEDNSFVEVYSIEFIETDYIFISGLGNRDGGVDGFVHNNLYFYANAAFGNNKFQGKTYTRLATNSTYSSLQLPQMTEIGTLDFYIRKNNVDVEGNIKVSYKKDDNDWTVVTDLGDENSLEFVKKSVFINQRADIALLVRIEITKNGDVVSDAGYYLDDFAYTASDIGTANSDIYIKDFKVRSIEGGIAVEAREGQVDVYTASGLLLQSARVQGMHEFKNLHPGVYFIQVLDGEQRKIVKYLMH</sequence>
<proteinExistence type="predicted"/>
<protein>
    <submittedName>
        <fullName evidence="1">Uncharacterized protein</fullName>
    </submittedName>
</protein>